<dbReference type="Gene3D" id="3.30.450.20">
    <property type="entry name" value="PAS domain"/>
    <property type="match status" value="1"/>
</dbReference>
<comment type="subcellular location">
    <subcellularLocation>
        <location evidence="1">Cell membrane</location>
        <topology evidence="1">Multi-pass membrane protein</topology>
    </subcellularLocation>
</comment>
<feature type="transmembrane region" description="Helical" evidence="9">
    <location>
        <begin position="282"/>
        <end position="302"/>
    </location>
</feature>
<feature type="transmembrane region" description="Helical" evidence="9">
    <location>
        <begin position="12"/>
        <end position="33"/>
    </location>
</feature>
<dbReference type="InterPro" id="IPR004089">
    <property type="entry name" value="MCPsignal_dom"/>
</dbReference>
<dbReference type="InterPro" id="IPR033463">
    <property type="entry name" value="sCache_3"/>
</dbReference>
<dbReference type="Pfam" id="PF00015">
    <property type="entry name" value="MCPsignal"/>
    <property type="match status" value="1"/>
</dbReference>
<evidence type="ECO:0000313" key="13">
    <source>
        <dbReference type="Proteomes" id="UP001281656"/>
    </source>
</evidence>
<evidence type="ECO:0000256" key="7">
    <source>
        <dbReference type="ARBA" id="ARBA00029447"/>
    </source>
</evidence>
<evidence type="ECO:0000259" key="11">
    <source>
        <dbReference type="PROSITE" id="PS50885"/>
    </source>
</evidence>
<accession>A0ABU4JTB8</accession>
<dbReference type="SMART" id="SM00304">
    <property type="entry name" value="HAMP"/>
    <property type="match status" value="1"/>
</dbReference>
<evidence type="ECO:0000256" key="5">
    <source>
        <dbReference type="ARBA" id="ARBA00023136"/>
    </source>
</evidence>
<evidence type="ECO:0000256" key="1">
    <source>
        <dbReference type="ARBA" id="ARBA00004651"/>
    </source>
</evidence>
<dbReference type="Proteomes" id="UP001281656">
    <property type="component" value="Unassembled WGS sequence"/>
</dbReference>
<keyword evidence="4 9" id="KW-1133">Transmembrane helix</keyword>
<sequence>MDIKKSSIKVKLSIIFSVLLCITIILSETFIIVNFKNTMKKQLETNSLDVAKSIALSVESGNKFSKAIEKQLEEQIFTACQAVLNMKEVNNESLTELAKRVGITEVALSNSEGVVQYSNLKEDLGFRYKDTSDSRKLLTTDTLRVNEPIKQSQTDGKYYKYGSATLDHNGFVQIGIEASKVMELINQNSAQSILDKIDKSRLKHAIFFDKDLNVVAHTDKSKVGKKLEDVLAKAALNDGQVKVSENDDSHLVAMPYREGNTVAGVIEVAISTKDIVQRQQNAVIYSILIAFILIIITAIITYKVVNKTVAPLEMLAETSEGISNGDLTKEFEVSKGNDEISKLSKSFEQMFNSLKSVITEIQQFSDNIINSSHELAAFSEEVSSTSDEISNTIHNVREASVVQMGEVEDVSKNIDLLSDKLQTMSDMITNLQKTSNVTNNLSSSGKEYLFSLNNSINNIGNSSKNISSKIQTLNGKSSEISTILQVINSIAEQTNLLALNAAIEAARVGDAGKGFAVVADEIRKLAEQSQAAAMQIGELIKDILNESDETVKVAEQSEKIIADGISTAKNTEDCFNDIIQNVQAMIPQIEKTAEFIQFINGNKNKILNSVDKTLDITKDISSSFNEIATAAEGQSRSTEDLAGIATSLNNLALKLKENTDKFKI</sequence>
<dbReference type="PANTHER" id="PTHR32089">
    <property type="entry name" value="METHYL-ACCEPTING CHEMOTAXIS PROTEIN MCPB"/>
    <property type="match status" value="1"/>
</dbReference>
<dbReference type="RefSeq" id="WP_318797995.1">
    <property type="nucleotide sequence ID" value="NZ_JARUJP010000009.1"/>
</dbReference>
<evidence type="ECO:0000256" key="6">
    <source>
        <dbReference type="ARBA" id="ARBA00023224"/>
    </source>
</evidence>
<dbReference type="Gene3D" id="6.10.340.10">
    <property type="match status" value="1"/>
</dbReference>
<evidence type="ECO:0000256" key="2">
    <source>
        <dbReference type="ARBA" id="ARBA00022475"/>
    </source>
</evidence>
<feature type="domain" description="Methyl-accepting transducer" evidence="10">
    <location>
        <begin position="378"/>
        <end position="642"/>
    </location>
</feature>
<dbReference type="CDD" id="cd06225">
    <property type="entry name" value="HAMP"/>
    <property type="match status" value="1"/>
</dbReference>
<feature type="domain" description="HAMP" evidence="11">
    <location>
        <begin position="306"/>
        <end position="359"/>
    </location>
</feature>
<dbReference type="Gene3D" id="1.10.287.950">
    <property type="entry name" value="Methyl-accepting chemotaxis protein"/>
    <property type="match status" value="1"/>
</dbReference>
<keyword evidence="2" id="KW-1003">Cell membrane</keyword>
<keyword evidence="5 9" id="KW-0472">Membrane</keyword>
<evidence type="ECO:0000256" key="4">
    <source>
        <dbReference type="ARBA" id="ARBA00022989"/>
    </source>
</evidence>
<dbReference type="SUPFAM" id="SSF58104">
    <property type="entry name" value="Methyl-accepting chemotaxis protein (MCP) signaling domain"/>
    <property type="match status" value="1"/>
</dbReference>
<evidence type="ECO:0000313" key="12">
    <source>
        <dbReference type="EMBL" id="MDW8801403.1"/>
    </source>
</evidence>
<keyword evidence="3 9" id="KW-0812">Transmembrane</keyword>
<evidence type="ECO:0000256" key="8">
    <source>
        <dbReference type="PROSITE-ProRule" id="PRU00284"/>
    </source>
</evidence>
<dbReference type="EMBL" id="JARUJP010000009">
    <property type="protein sequence ID" value="MDW8801403.1"/>
    <property type="molecule type" value="Genomic_DNA"/>
</dbReference>
<dbReference type="InterPro" id="IPR003660">
    <property type="entry name" value="HAMP_dom"/>
</dbReference>
<name>A0ABU4JTB8_9CLOT</name>
<dbReference type="PROSITE" id="PS50885">
    <property type="entry name" value="HAMP"/>
    <property type="match status" value="1"/>
</dbReference>
<dbReference type="Pfam" id="PF17203">
    <property type="entry name" value="sCache_3_2"/>
    <property type="match status" value="1"/>
</dbReference>
<protein>
    <submittedName>
        <fullName evidence="12">Methyl-accepting chemotaxis protein</fullName>
    </submittedName>
</protein>
<dbReference type="SUPFAM" id="SSF103190">
    <property type="entry name" value="Sensory domain-like"/>
    <property type="match status" value="1"/>
</dbReference>
<dbReference type="Pfam" id="PF00672">
    <property type="entry name" value="HAMP"/>
    <property type="match status" value="1"/>
</dbReference>
<keyword evidence="13" id="KW-1185">Reference proteome</keyword>
<reference evidence="12 13" key="1">
    <citation type="submission" date="2023-04" db="EMBL/GenBank/DDBJ databases">
        <title>Clostridium tannerae sp. nov., isolated from the fecal material of an alpaca.</title>
        <authorList>
            <person name="Miller S."/>
            <person name="Hendry M."/>
            <person name="King J."/>
            <person name="Sankaranarayanan K."/>
            <person name="Lawson P.A."/>
        </authorList>
    </citation>
    <scope>NUCLEOTIDE SEQUENCE [LARGE SCALE GENOMIC DNA]</scope>
    <source>
        <strain evidence="12 13">A1-XYC3</strain>
    </source>
</reference>
<evidence type="ECO:0000256" key="9">
    <source>
        <dbReference type="SAM" id="Phobius"/>
    </source>
</evidence>
<dbReference type="PANTHER" id="PTHR32089:SF112">
    <property type="entry name" value="LYSOZYME-LIKE PROTEIN-RELATED"/>
    <property type="match status" value="1"/>
</dbReference>
<gene>
    <name evidence="12" type="ORF">P8V03_09580</name>
</gene>
<dbReference type="SMART" id="SM00283">
    <property type="entry name" value="MA"/>
    <property type="match status" value="1"/>
</dbReference>
<dbReference type="PROSITE" id="PS50111">
    <property type="entry name" value="CHEMOTAXIS_TRANSDUC_2"/>
    <property type="match status" value="1"/>
</dbReference>
<keyword evidence="6 8" id="KW-0807">Transducer</keyword>
<organism evidence="12 13">
    <name type="scientific">Clostridium tanneri</name>
    <dbReference type="NCBI Taxonomy" id="3037988"/>
    <lineage>
        <taxon>Bacteria</taxon>
        <taxon>Bacillati</taxon>
        <taxon>Bacillota</taxon>
        <taxon>Clostridia</taxon>
        <taxon>Eubacteriales</taxon>
        <taxon>Clostridiaceae</taxon>
        <taxon>Clostridium</taxon>
    </lineage>
</organism>
<evidence type="ECO:0000259" key="10">
    <source>
        <dbReference type="PROSITE" id="PS50111"/>
    </source>
</evidence>
<evidence type="ECO:0000256" key="3">
    <source>
        <dbReference type="ARBA" id="ARBA00022692"/>
    </source>
</evidence>
<dbReference type="InterPro" id="IPR029151">
    <property type="entry name" value="Sensor-like_sf"/>
</dbReference>
<comment type="caution">
    <text evidence="12">The sequence shown here is derived from an EMBL/GenBank/DDBJ whole genome shotgun (WGS) entry which is preliminary data.</text>
</comment>
<comment type="similarity">
    <text evidence="7">Belongs to the methyl-accepting chemotaxis (MCP) protein family.</text>
</comment>
<proteinExistence type="inferred from homology"/>